<name>A0A368EEF4_9PROT</name>
<protein>
    <submittedName>
        <fullName evidence="1">Glutathione S-transferase family protein</fullName>
    </submittedName>
</protein>
<comment type="caution">
    <text evidence="1">The sequence shown here is derived from an EMBL/GenBank/DDBJ whole genome shotgun (WGS) entry which is preliminary data.</text>
</comment>
<evidence type="ECO:0000313" key="1">
    <source>
        <dbReference type="EMBL" id="RCL82500.1"/>
    </source>
</evidence>
<feature type="non-terminal residue" evidence="1">
    <location>
        <position position="24"/>
    </location>
</feature>
<dbReference type="Gene3D" id="3.40.30.10">
    <property type="entry name" value="Glutaredoxin"/>
    <property type="match status" value="1"/>
</dbReference>
<keyword evidence="1" id="KW-0808">Transferase</keyword>
<dbReference type="AlphaFoldDB" id="A0A368EEF4"/>
<dbReference type="GO" id="GO:0016740">
    <property type="term" value="F:transferase activity"/>
    <property type="evidence" value="ECO:0007669"/>
    <property type="project" value="UniProtKB-KW"/>
</dbReference>
<organism evidence="1 2">
    <name type="scientific">PS1 clade bacterium</name>
    <dbReference type="NCBI Taxonomy" id="2175152"/>
    <lineage>
        <taxon>Bacteria</taxon>
        <taxon>Pseudomonadati</taxon>
        <taxon>Pseudomonadota</taxon>
        <taxon>Alphaproteobacteria</taxon>
        <taxon>PS1 clade</taxon>
    </lineage>
</organism>
<dbReference type="EMBL" id="QOQK01000046">
    <property type="protein sequence ID" value="RCL82500.1"/>
    <property type="molecule type" value="Genomic_DNA"/>
</dbReference>
<sequence>MLKLHFAPNSRAGRIVWLLEELGL</sequence>
<evidence type="ECO:0000313" key="2">
    <source>
        <dbReference type="Proteomes" id="UP000252289"/>
    </source>
</evidence>
<gene>
    <name evidence="1" type="ORF">DBW64_06555</name>
</gene>
<accession>A0A368EEF4</accession>
<dbReference type="Proteomes" id="UP000252289">
    <property type="component" value="Unassembled WGS sequence"/>
</dbReference>
<proteinExistence type="predicted"/>
<reference evidence="1 2" key="1">
    <citation type="journal article" date="2018" name="Microbiome">
        <title>Fine metagenomic profile of the Mediterranean stratified and mixed water columns revealed by assembly and recruitment.</title>
        <authorList>
            <person name="Haro-Moreno J.M."/>
            <person name="Lopez-Perez M."/>
            <person name="De La Torre J.R."/>
            <person name="Picazo A."/>
            <person name="Camacho A."/>
            <person name="Rodriguez-Valera F."/>
        </authorList>
    </citation>
    <scope>NUCLEOTIDE SEQUENCE [LARGE SCALE GENOMIC DNA]</scope>
    <source>
        <strain evidence="1">MED-G50</strain>
    </source>
</reference>